<dbReference type="OrthoDB" id="24566at2"/>
<dbReference type="PANTHER" id="PTHR45138:SF6">
    <property type="entry name" value="DIGUANYLATE CYCLASE DGCN"/>
    <property type="match status" value="1"/>
</dbReference>
<protein>
    <recommendedName>
        <fullName evidence="6">GGDEF domain-containing protein</fullName>
    </recommendedName>
</protein>
<name>A0A511R5L8_9DEIN</name>
<dbReference type="CDD" id="cd01949">
    <property type="entry name" value="GGDEF"/>
    <property type="match status" value="1"/>
</dbReference>
<proteinExistence type="predicted"/>
<evidence type="ECO:0000259" key="3">
    <source>
        <dbReference type="PROSITE" id="PS51832"/>
    </source>
</evidence>
<feature type="region of interest" description="Disordered" evidence="1">
    <location>
        <begin position="1"/>
        <end position="26"/>
    </location>
</feature>
<dbReference type="InterPro" id="IPR050469">
    <property type="entry name" value="Diguanylate_Cyclase"/>
</dbReference>
<dbReference type="Pfam" id="PF00990">
    <property type="entry name" value="GGDEF"/>
    <property type="match status" value="1"/>
</dbReference>
<dbReference type="InterPro" id="IPR000160">
    <property type="entry name" value="GGDEF_dom"/>
</dbReference>
<dbReference type="InterPro" id="IPR029787">
    <property type="entry name" value="Nucleotide_cyclase"/>
</dbReference>
<reference evidence="4 5" key="1">
    <citation type="submission" date="2019-07" db="EMBL/GenBank/DDBJ databases">
        <title>Whole genome shotgun sequence of Meiothermus hypogaeus NBRC 106114.</title>
        <authorList>
            <person name="Hosoyama A."/>
            <person name="Uohara A."/>
            <person name="Ohji S."/>
            <person name="Ichikawa N."/>
        </authorList>
    </citation>
    <scope>NUCLEOTIDE SEQUENCE [LARGE SCALE GENOMIC DNA]</scope>
    <source>
        <strain evidence="4 5">NBRC 106114</strain>
    </source>
</reference>
<dbReference type="PROSITE" id="PS51832">
    <property type="entry name" value="HD_GYP"/>
    <property type="match status" value="1"/>
</dbReference>
<evidence type="ECO:0008006" key="6">
    <source>
        <dbReference type="Google" id="ProtNLM"/>
    </source>
</evidence>
<dbReference type="InterPro" id="IPR037522">
    <property type="entry name" value="HD_GYP_dom"/>
</dbReference>
<evidence type="ECO:0000313" key="4">
    <source>
        <dbReference type="EMBL" id="GEM84890.1"/>
    </source>
</evidence>
<evidence type="ECO:0000313" key="5">
    <source>
        <dbReference type="Proteomes" id="UP000321197"/>
    </source>
</evidence>
<dbReference type="Pfam" id="PF13487">
    <property type="entry name" value="HD_5"/>
    <property type="match status" value="1"/>
</dbReference>
<dbReference type="PROSITE" id="PS50887">
    <property type="entry name" value="GGDEF"/>
    <property type="match status" value="1"/>
</dbReference>
<dbReference type="InterPro" id="IPR043128">
    <property type="entry name" value="Rev_trsase/Diguanyl_cyclase"/>
</dbReference>
<feature type="domain" description="GGDEF" evidence="2">
    <location>
        <begin position="389"/>
        <end position="519"/>
    </location>
</feature>
<dbReference type="GO" id="GO:0005886">
    <property type="term" value="C:plasma membrane"/>
    <property type="evidence" value="ECO:0007669"/>
    <property type="project" value="TreeGrafter"/>
</dbReference>
<dbReference type="SUPFAM" id="SSF55073">
    <property type="entry name" value="Nucleotide cyclase"/>
    <property type="match status" value="1"/>
</dbReference>
<dbReference type="InterPro" id="IPR029016">
    <property type="entry name" value="GAF-like_dom_sf"/>
</dbReference>
<accession>A0A511R5L8</accession>
<dbReference type="PANTHER" id="PTHR45138">
    <property type="entry name" value="REGULATORY COMPONENTS OF SENSORY TRANSDUCTION SYSTEM"/>
    <property type="match status" value="1"/>
</dbReference>
<sequence>MSQDRPPRRLRLARLPSESKPGRPVPQAVSTQLIERLLSAGANQAFEWGLEELLRELPGVEQAFLWVRDGQNRFSLQAFRGVAQAALEGIEAVVESSLKTAYLGSPEGWLGGKAHLDHEEHFLYRVFSALPFRLQAPAHEPAVNLTLPLVASRQVWAVLHLYAPARSLGQAEVDWVSQYMAGVAPILREVYLREAAERQSLWLSAINALFRVSHEQPLELGLQDALEEATRLSGAEGARLITFEGHAIRTIAQAGWGSGLPVEAAITRQLGERLRGGQQVGIPRYDLYPAHRPELVEAGLRSLFILPILRHSREAGALLLFSTQQHWLPDAQTQELLSDMAAAIGVVRVEWTLRRELAWAAYTDPLTGLGNRRAFERDLEKLTHRANGRVVVLVLLDLDGFKAINDTYGHIHADHVLVRLGGVLRSRARAGDRAYRLGGDEFALIIEGSSTLNPLRTAERYRALLEEIRVSDSTFLKVSLGYAVYPTDVSDIQNLWRIADDQMYKDKALRKGRTPLFTQGQEQFIQINTPLFRLANRLAQALKMGPEEQQVLQASCYLLQMALGEIESSPDVQMPDGLLREAARVLMFVQSHWDGRDQSLGWSGESIPRAARVLQVARQFTAAVQPVEGRAARSVEEALEDIAKEARQRFDPVVVEALLSIRSFLSEDSAA</sequence>
<feature type="domain" description="HD-GYP" evidence="3">
    <location>
        <begin position="469"/>
        <end position="671"/>
    </location>
</feature>
<dbReference type="Gene3D" id="3.30.450.40">
    <property type="match status" value="1"/>
</dbReference>
<dbReference type="Proteomes" id="UP000321197">
    <property type="component" value="Unassembled WGS sequence"/>
</dbReference>
<dbReference type="Pfam" id="PF01590">
    <property type="entry name" value="GAF"/>
    <property type="match status" value="1"/>
</dbReference>
<dbReference type="Gene3D" id="3.30.70.270">
    <property type="match status" value="1"/>
</dbReference>
<dbReference type="SUPFAM" id="SSF55781">
    <property type="entry name" value="GAF domain-like"/>
    <property type="match status" value="1"/>
</dbReference>
<gene>
    <name evidence="4" type="ORF">MHY01S_30560</name>
</gene>
<dbReference type="GO" id="GO:0052621">
    <property type="term" value="F:diguanylate cyclase activity"/>
    <property type="evidence" value="ECO:0007669"/>
    <property type="project" value="TreeGrafter"/>
</dbReference>
<dbReference type="Gene3D" id="1.10.3210.10">
    <property type="entry name" value="Hypothetical protein af1432"/>
    <property type="match status" value="1"/>
</dbReference>
<comment type="caution">
    <text evidence="4">The sequence shown here is derived from an EMBL/GenBank/DDBJ whole genome shotgun (WGS) entry which is preliminary data.</text>
</comment>
<dbReference type="InterPro" id="IPR003018">
    <property type="entry name" value="GAF"/>
</dbReference>
<organism evidence="4 5">
    <name type="scientific">Meiothermus hypogaeus NBRC 106114</name>
    <dbReference type="NCBI Taxonomy" id="1227553"/>
    <lineage>
        <taxon>Bacteria</taxon>
        <taxon>Thermotogati</taxon>
        <taxon>Deinococcota</taxon>
        <taxon>Deinococci</taxon>
        <taxon>Thermales</taxon>
        <taxon>Thermaceae</taxon>
        <taxon>Meiothermus</taxon>
    </lineage>
</organism>
<dbReference type="RefSeq" id="WP_119340260.1">
    <property type="nucleotide sequence ID" value="NZ_BJXL01000142.1"/>
</dbReference>
<dbReference type="AlphaFoldDB" id="A0A511R5L8"/>
<dbReference type="EMBL" id="BJXL01000142">
    <property type="protein sequence ID" value="GEM84890.1"/>
    <property type="molecule type" value="Genomic_DNA"/>
</dbReference>
<dbReference type="NCBIfam" id="TIGR00254">
    <property type="entry name" value="GGDEF"/>
    <property type="match status" value="1"/>
</dbReference>
<evidence type="ECO:0000256" key="1">
    <source>
        <dbReference type="SAM" id="MobiDB-lite"/>
    </source>
</evidence>
<evidence type="ECO:0000259" key="2">
    <source>
        <dbReference type="PROSITE" id="PS50887"/>
    </source>
</evidence>
<dbReference type="GO" id="GO:1902201">
    <property type="term" value="P:negative regulation of bacterial-type flagellum-dependent cell motility"/>
    <property type="evidence" value="ECO:0007669"/>
    <property type="project" value="TreeGrafter"/>
</dbReference>
<dbReference type="GO" id="GO:0043709">
    <property type="term" value="P:cell adhesion involved in single-species biofilm formation"/>
    <property type="evidence" value="ECO:0007669"/>
    <property type="project" value="TreeGrafter"/>
</dbReference>
<dbReference type="SMART" id="SM00267">
    <property type="entry name" value="GGDEF"/>
    <property type="match status" value="1"/>
</dbReference>